<sequence>MCYQPSLLHLLYSNLFHFVLLLPSPHSLKYIIKCSRSVVVTLYFVMVSMCARVMSSCYRPAVTDQLLPTSCYRPAVIDQLLLTSCYRPAVIDQLLLTSCYRPAVIDQLLLTSCY</sequence>
<protein>
    <recommendedName>
        <fullName evidence="3">Secreted protein</fullName>
    </recommendedName>
</protein>
<gene>
    <name evidence="1" type="ORF">OTU49_003036</name>
</gene>
<dbReference type="Proteomes" id="UP001445076">
    <property type="component" value="Unassembled WGS sequence"/>
</dbReference>
<keyword evidence="2" id="KW-1185">Reference proteome</keyword>
<dbReference type="AlphaFoldDB" id="A0AAW0Y8H6"/>
<dbReference type="EMBL" id="JARKIK010000003">
    <property type="protein sequence ID" value="KAK8753178.1"/>
    <property type="molecule type" value="Genomic_DNA"/>
</dbReference>
<evidence type="ECO:0008006" key="3">
    <source>
        <dbReference type="Google" id="ProtNLM"/>
    </source>
</evidence>
<comment type="caution">
    <text evidence="1">The sequence shown here is derived from an EMBL/GenBank/DDBJ whole genome shotgun (WGS) entry which is preliminary data.</text>
</comment>
<evidence type="ECO:0000313" key="1">
    <source>
        <dbReference type="EMBL" id="KAK8753178.1"/>
    </source>
</evidence>
<name>A0AAW0Y8H6_CHEQU</name>
<evidence type="ECO:0000313" key="2">
    <source>
        <dbReference type="Proteomes" id="UP001445076"/>
    </source>
</evidence>
<reference evidence="1 2" key="1">
    <citation type="journal article" date="2024" name="BMC Genomics">
        <title>Genome assembly of redclaw crayfish (Cherax quadricarinatus) provides insights into its immune adaptation and hypoxia tolerance.</title>
        <authorList>
            <person name="Liu Z."/>
            <person name="Zheng J."/>
            <person name="Li H."/>
            <person name="Fang K."/>
            <person name="Wang S."/>
            <person name="He J."/>
            <person name="Zhou D."/>
            <person name="Weng S."/>
            <person name="Chi M."/>
            <person name="Gu Z."/>
            <person name="He J."/>
            <person name="Li F."/>
            <person name="Wang M."/>
        </authorList>
    </citation>
    <scope>NUCLEOTIDE SEQUENCE [LARGE SCALE GENOMIC DNA]</scope>
    <source>
        <strain evidence="1">ZL_2023a</strain>
    </source>
</reference>
<accession>A0AAW0Y8H6</accession>
<proteinExistence type="predicted"/>
<organism evidence="1 2">
    <name type="scientific">Cherax quadricarinatus</name>
    <name type="common">Australian red claw crayfish</name>
    <dbReference type="NCBI Taxonomy" id="27406"/>
    <lineage>
        <taxon>Eukaryota</taxon>
        <taxon>Metazoa</taxon>
        <taxon>Ecdysozoa</taxon>
        <taxon>Arthropoda</taxon>
        <taxon>Crustacea</taxon>
        <taxon>Multicrustacea</taxon>
        <taxon>Malacostraca</taxon>
        <taxon>Eumalacostraca</taxon>
        <taxon>Eucarida</taxon>
        <taxon>Decapoda</taxon>
        <taxon>Pleocyemata</taxon>
        <taxon>Astacidea</taxon>
        <taxon>Parastacoidea</taxon>
        <taxon>Parastacidae</taxon>
        <taxon>Cherax</taxon>
    </lineage>
</organism>